<dbReference type="InterPro" id="IPR036565">
    <property type="entry name" value="Mur-like_cat_sf"/>
</dbReference>
<proteinExistence type="predicted"/>
<evidence type="ECO:0000259" key="2">
    <source>
        <dbReference type="Pfam" id="PF08245"/>
    </source>
</evidence>
<dbReference type="SUPFAM" id="SSF51984">
    <property type="entry name" value="MurCD N-terminal domain"/>
    <property type="match status" value="1"/>
</dbReference>
<dbReference type="PANTHER" id="PTHR43445">
    <property type="entry name" value="UDP-N-ACETYLMURAMATE--L-ALANINE LIGASE-RELATED"/>
    <property type="match status" value="1"/>
</dbReference>
<evidence type="ECO:0000259" key="1">
    <source>
        <dbReference type="Pfam" id="PF01225"/>
    </source>
</evidence>
<dbReference type="PANTHER" id="PTHR43445:SF3">
    <property type="entry name" value="UDP-N-ACETYLMURAMATE--L-ALANINE LIGASE"/>
    <property type="match status" value="1"/>
</dbReference>
<feature type="domain" description="Mur ligase central" evidence="2">
    <location>
        <begin position="93"/>
        <end position="277"/>
    </location>
</feature>
<dbReference type="SUPFAM" id="SSF53623">
    <property type="entry name" value="MurD-like peptide ligases, catalytic domain"/>
    <property type="match status" value="1"/>
</dbReference>
<dbReference type="GO" id="GO:0016881">
    <property type="term" value="F:acid-amino acid ligase activity"/>
    <property type="evidence" value="ECO:0007669"/>
    <property type="project" value="InterPro"/>
</dbReference>
<reference evidence="3" key="1">
    <citation type="submission" date="2018-05" db="EMBL/GenBank/DDBJ databases">
        <authorList>
            <person name="Lanie J.A."/>
            <person name="Ng W.-L."/>
            <person name="Kazmierczak K.M."/>
            <person name="Andrzejewski T.M."/>
            <person name="Davidsen T.M."/>
            <person name="Wayne K.J."/>
            <person name="Tettelin H."/>
            <person name="Glass J.I."/>
            <person name="Rusch D."/>
            <person name="Podicherti R."/>
            <person name="Tsui H.-C.T."/>
            <person name="Winkler M.E."/>
        </authorList>
    </citation>
    <scope>NUCLEOTIDE SEQUENCE</scope>
</reference>
<protein>
    <recommendedName>
        <fullName evidence="4">Mur ligase central domain-containing protein</fullName>
    </recommendedName>
</protein>
<dbReference type="Gene3D" id="3.40.1190.10">
    <property type="entry name" value="Mur-like, catalytic domain"/>
    <property type="match status" value="1"/>
</dbReference>
<gene>
    <name evidence="3" type="ORF">METZ01_LOCUS294389</name>
</gene>
<dbReference type="InterPro" id="IPR000713">
    <property type="entry name" value="Mur_ligase_N"/>
</dbReference>
<evidence type="ECO:0008006" key="4">
    <source>
        <dbReference type="Google" id="ProtNLM"/>
    </source>
</evidence>
<dbReference type="InterPro" id="IPR013221">
    <property type="entry name" value="Mur_ligase_cen"/>
</dbReference>
<feature type="non-terminal residue" evidence="3">
    <location>
        <position position="277"/>
    </location>
</feature>
<dbReference type="InterPro" id="IPR050061">
    <property type="entry name" value="MurCDEF_pg_biosynth"/>
</dbReference>
<name>A0A382M0R8_9ZZZZ</name>
<dbReference type="GO" id="GO:0005524">
    <property type="term" value="F:ATP binding"/>
    <property type="evidence" value="ECO:0007669"/>
    <property type="project" value="InterPro"/>
</dbReference>
<sequence>MSGIAEILNGLGYSVQGSDINLNSNILRLRERRIKVYIGHSQKNLKNVDLAIYSSAIKKNNKELKFAKSNLIPSISRSNILAQLVNLKKTIAISGSHGKTTTTSLIASVLSKSNFKPTIINGGIIKEYGTNTKLGSGKWMVVEADESDSTFLELSSVISVVTNIDEEHLDHYKSFSNLKKSFKKFITQVPFYGYAVVCNDNKHIKQLINKITTTKIIKYGFNSDNDVRATNIRFKDNKTSFDLSVRDDDNKTKKYKNFLIPLIGRYNVLNALATIAV</sequence>
<evidence type="ECO:0000313" key="3">
    <source>
        <dbReference type="EMBL" id="SVC41535.1"/>
    </source>
</evidence>
<feature type="domain" description="Mur ligase N-terminal catalytic" evidence="1">
    <location>
        <begin position="1"/>
        <end position="88"/>
    </location>
</feature>
<dbReference type="EMBL" id="UINC01089987">
    <property type="protein sequence ID" value="SVC41535.1"/>
    <property type="molecule type" value="Genomic_DNA"/>
</dbReference>
<dbReference type="AlphaFoldDB" id="A0A382M0R8"/>
<dbReference type="Pfam" id="PF01225">
    <property type="entry name" value="Mur_ligase"/>
    <property type="match status" value="1"/>
</dbReference>
<organism evidence="3">
    <name type="scientific">marine metagenome</name>
    <dbReference type="NCBI Taxonomy" id="408172"/>
    <lineage>
        <taxon>unclassified sequences</taxon>
        <taxon>metagenomes</taxon>
        <taxon>ecological metagenomes</taxon>
    </lineage>
</organism>
<dbReference type="Gene3D" id="3.40.50.720">
    <property type="entry name" value="NAD(P)-binding Rossmann-like Domain"/>
    <property type="match status" value="1"/>
</dbReference>
<dbReference type="Pfam" id="PF08245">
    <property type="entry name" value="Mur_ligase_M"/>
    <property type="match status" value="1"/>
</dbReference>
<accession>A0A382M0R8</accession>